<reference evidence="3" key="2">
    <citation type="submission" date="2017-12" db="EMBL/GenBank/DDBJ databases">
        <title>Genome sequence of the Bar-tailed Godwit (Limosa lapponica baueri).</title>
        <authorList>
            <person name="Lima N.C.B."/>
            <person name="Parody-Merino A.M."/>
            <person name="Battley P.F."/>
            <person name="Fidler A.E."/>
            <person name="Prosdocimi F."/>
        </authorList>
    </citation>
    <scope>NUCLEOTIDE SEQUENCE [LARGE SCALE GENOMIC DNA]</scope>
</reference>
<gene>
    <name evidence="2" type="ORF">llap_14208</name>
</gene>
<protein>
    <submittedName>
        <fullName evidence="2">Uncharacterized protein</fullName>
    </submittedName>
</protein>
<feature type="transmembrane region" description="Helical" evidence="1">
    <location>
        <begin position="6"/>
        <end position="23"/>
    </location>
</feature>
<keyword evidence="1" id="KW-0812">Transmembrane</keyword>
<accession>A0A2I0TNT4</accession>
<sequence length="115" mass="12468">MEVFNVLGFGLVYCVPGCLLIHLSNSCMNKKNYLSMHYKDNLPSVKLLSADRSTHSNYHRFAISGTSLHAGIVQNITSLEQSENPQAPQRYFTLCRAEKDSDPGGGSGGGGVGVY</sequence>
<keyword evidence="3" id="KW-1185">Reference proteome</keyword>
<dbReference type="AlphaFoldDB" id="A0A2I0TNT4"/>
<keyword evidence="1" id="KW-1133">Transmembrane helix</keyword>
<dbReference type="Proteomes" id="UP000233556">
    <property type="component" value="Unassembled WGS sequence"/>
</dbReference>
<keyword evidence="1" id="KW-0472">Membrane</keyword>
<organism evidence="2 3">
    <name type="scientific">Limosa lapponica baueri</name>
    <dbReference type="NCBI Taxonomy" id="1758121"/>
    <lineage>
        <taxon>Eukaryota</taxon>
        <taxon>Metazoa</taxon>
        <taxon>Chordata</taxon>
        <taxon>Craniata</taxon>
        <taxon>Vertebrata</taxon>
        <taxon>Euteleostomi</taxon>
        <taxon>Archelosauria</taxon>
        <taxon>Archosauria</taxon>
        <taxon>Dinosauria</taxon>
        <taxon>Saurischia</taxon>
        <taxon>Theropoda</taxon>
        <taxon>Coelurosauria</taxon>
        <taxon>Aves</taxon>
        <taxon>Neognathae</taxon>
        <taxon>Neoaves</taxon>
        <taxon>Charadriiformes</taxon>
        <taxon>Scolopacidae</taxon>
        <taxon>Limosa</taxon>
    </lineage>
</organism>
<name>A0A2I0TNT4_LIMLA</name>
<evidence type="ECO:0000313" key="3">
    <source>
        <dbReference type="Proteomes" id="UP000233556"/>
    </source>
</evidence>
<evidence type="ECO:0000313" key="2">
    <source>
        <dbReference type="EMBL" id="PKU35489.1"/>
    </source>
</evidence>
<reference evidence="3" key="1">
    <citation type="submission" date="2017-11" db="EMBL/GenBank/DDBJ databases">
        <authorList>
            <person name="Lima N.C."/>
            <person name="Parody-Merino A.M."/>
            <person name="Battley P.F."/>
            <person name="Fidler A.E."/>
            <person name="Prosdocimi F."/>
        </authorList>
    </citation>
    <scope>NUCLEOTIDE SEQUENCE [LARGE SCALE GENOMIC DNA]</scope>
</reference>
<evidence type="ECO:0000256" key="1">
    <source>
        <dbReference type="SAM" id="Phobius"/>
    </source>
</evidence>
<dbReference type="EMBL" id="KZ508231">
    <property type="protein sequence ID" value="PKU35489.1"/>
    <property type="molecule type" value="Genomic_DNA"/>
</dbReference>
<proteinExistence type="predicted"/>